<keyword evidence="2" id="KW-1185">Reference proteome</keyword>
<evidence type="ECO:0000313" key="2">
    <source>
        <dbReference type="Proteomes" id="UP000093000"/>
    </source>
</evidence>
<accession>A0A1C7MYT2</accession>
<dbReference type="InParanoid" id="A0A1C7MYT2"/>
<sequence length="103" mass="11289">LTVWSSIWSLYFDAPFSAEALSSAITSLDFPALKSCYADTNPSSIFGSTLLSIWRAHWAFVFSDIPFISHPIVATASRLVELSQQEALVKAGISHTPLFLLDP</sequence>
<protein>
    <submittedName>
        <fullName evidence="1">Uncharacterized protein</fullName>
    </submittedName>
</protein>
<proteinExistence type="predicted"/>
<reference evidence="1 2" key="1">
    <citation type="submission" date="2016-03" db="EMBL/GenBank/DDBJ databases">
        <title>Choanephora cucurbitarum.</title>
        <authorList>
            <person name="Min B."/>
            <person name="Park H."/>
            <person name="Park J.-H."/>
            <person name="Shin H.-D."/>
            <person name="Choi I.-G."/>
        </authorList>
    </citation>
    <scope>NUCLEOTIDE SEQUENCE [LARGE SCALE GENOMIC DNA]</scope>
    <source>
        <strain evidence="1 2">KUS-F28377</strain>
    </source>
</reference>
<dbReference type="EMBL" id="LUGH01000989">
    <property type="protein sequence ID" value="OBZ81973.1"/>
    <property type="molecule type" value="Genomic_DNA"/>
</dbReference>
<comment type="caution">
    <text evidence="1">The sequence shown here is derived from an EMBL/GenBank/DDBJ whole genome shotgun (WGS) entry which is preliminary data.</text>
</comment>
<organism evidence="1 2">
    <name type="scientific">Choanephora cucurbitarum</name>
    <dbReference type="NCBI Taxonomy" id="101091"/>
    <lineage>
        <taxon>Eukaryota</taxon>
        <taxon>Fungi</taxon>
        <taxon>Fungi incertae sedis</taxon>
        <taxon>Mucoromycota</taxon>
        <taxon>Mucoromycotina</taxon>
        <taxon>Mucoromycetes</taxon>
        <taxon>Mucorales</taxon>
        <taxon>Mucorineae</taxon>
        <taxon>Choanephoraceae</taxon>
        <taxon>Choanephoroideae</taxon>
        <taxon>Choanephora</taxon>
    </lineage>
</organism>
<feature type="non-terminal residue" evidence="1">
    <location>
        <position position="1"/>
    </location>
</feature>
<gene>
    <name evidence="1" type="ORF">A0J61_09978</name>
</gene>
<dbReference type="Proteomes" id="UP000093000">
    <property type="component" value="Unassembled WGS sequence"/>
</dbReference>
<dbReference type="AlphaFoldDB" id="A0A1C7MYT2"/>
<dbReference type="OrthoDB" id="2273311at2759"/>
<name>A0A1C7MYT2_9FUNG</name>
<evidence type="ECO:0000313" key="1">
    <source>
        <dbReference type="EMBL" id="OBZ81973.1"/>
    </source>
</evidence>